<evidence type="ECO:0000313" key="3">
    <source>
        <dbReference type="Proteomes" id="UP000674938"/>
    </source>
</evidence>
<comment type="caution">
    <text evidence="2">The sequence shown here is derived from an EMBL/GenBank/DDBJ whole genome shotgun (WGS) entry which is preliminary data.</text>
</comment>
<sequence length="64" mass="7439">MKHLFTFVRVITYIVLIANQIMGFAKGPLVVLLAIAAVIFLCYDAYETISTYRRNRRKETNQDQ</sequence>
<proteinExistence type="predicted"/>
<gene>
    <name evidence="2" type="ORF">I6N95_00625</name>
</gene>
<protein>
    <submittedName>
        <fullName evidence="2">Uncharacterized protein</fullName>
    </submittedName>
</protein>
<evidence type="ECO:0000256" key="1">
    <source>
        <dbReference type="SAM" id="Phobius"/>
    </source>
</evidence>
<reference evidence="2" key="1">
    <citation type="submission" date="2020-12" db="EMBL/GenBank/DDBJ databases">
        <title>Vagococcus allomyrinae sp. nov. and Enterococcus lavae sp. nov., isolated from the larvae of Allomyrina dichotoma.</title>
        <authorList>
            <person name="Lee S.D."/>
        </authorList>
    </citation>
    <scope>NUCLEOTIDE SEQUENCE</scope>
    <source>
        <strain evidence="2">BWB3-3</strain>
    </source>
</reference>
<dbReference type="Proteomes" id="UP000674938">
    <property type="component" value="Unassembled WGS sequence"/>
</dbReference>
<keyword evidence="1" id="KW-0472">Membrane</keyword>
<evidence type="ECO:0000313" key="2">
    <source>
        <dbReference type="EMBL" id="MBP1039499.1"/>
    </source>
</evidence>
<feature type="transmembrane region" description="Helical" evidence="1">
    <location>
        <begin position="29"/>
        <end position="46"/>
    </location>
</feature>
<organism evidence="2 3">
    <name type="scientific">Vagococcus allomyrinae</name>
    <dbReference type="NCBI Taxonomy" id="2794353"/>
    <lineage>
        <taxon>Bacteria</taxon>
        <taxon>Bacillati</taxon>
        <taxon>Bacillota</taxon>
        <taxon>Bacilli</taxon>
        <taxon>Lactobacillales</taxon>
        <taxon>Enterococcaceae</taxon>
        <taxon>Vagococcus</taxon>
    </lineage>
</organism>
<name>A0A940P119_9ENTE</name>
<dbReference type="AlphaFoldDB" id="A0A940P119"/>
<keyword evidence="3" id="KW-1185">Reference proteome</keyword>
<feature type="transmembrane region" description="Helical" evidence="1">
    <location>
        <begin position="7"/>
        <end position="23"/>
    </location>
</feature>
<dbReference type="EMBL" id="JAEEGA010000001">
    <property type="protein sequence ID" value="MBP1039499.1"/>
    <property type="molecule type" value="Genomic_DNA"/>
</dbReference>
<dbReference type="RefSeq" id="WP_209524404.1">
    <property type="nucleotide sequence ID" value="NZ_JAEEGA010000001.1"/>
</dbReference>
<accession>A0A940P119</accession>
<keyword evidence="1" id="KW-0812">Transmembrane</keyword>
<keyword evidence="1" id="KW-1133">Transmembrane helix</keyword>